<evidence type="ECO:0000313" key="3">
    <source>
        <dbReference type="Proteomes" id="UP001501207"/>
    </source>
</evidence>
<proteinExistence type="predicted"/>
<sequence length="923" mass="104071">MAGCAGVVYGQVGTYTVRGVLRDSVSREPLPLATVYAKKVRDSSLVSYTLTNDQGAFLLEGIPRDTPVQLTLFYTGYRSHRQRLEDGAQQLNLGTIYLSMSSTALDEVTVTGERPPIAIRGDTLEFNAAAFKTRPNSVIEDLLKKLPGVDVDADGNITAEGKPVSRILVDGKAFFGNDPRVASKNLPVEIVDKVQVTDTKTREEELSGAPASGDTKTLNITLKKGKDQGFFGRAYADYGTDRYYDASAMLNYFKGKQRISILGAVNNINDIGFSIDEVVDMLGGGGGVRTVMVSRNGAFGINGLNFGNNEEGIKKTTTAGINYNNDFGKHFSLNGSYFYGGLSLENDTKTARQNLLPDSLSYYNTEKQERSNNINHRMAATLTYKDSLWNVYYAPNISFSNKQGVSNSHSVSLGEKQQPVNESDSRYVTDQQDNTFSQNLNIFRTFKRKGQMLSLSAYSNIKTSRAGDYNSYRNSFYDDATPDDSVNQYIDNNVSSNDYNAGLRYTQPLTDKLRATFAYNLEGRYGLTDKKTFDLEAATGKHTQLDSAYTNKFRSNVNVQTPRLGTAYQDEKWQLDAAADFNFIGLHHYSYTHDLSIDQRQFFISPYVNLARKIKNGRLSLRYLAQVQQPDIAQLLPVADNTNPLYIIKGNPDLKPSIYRNLSLDFNNFDFKSGNNVYGNVTYSDIKNAITDVTTFDEQLRQVTTYTNVAGNYQIRGYGGIGRDKKKENSHWRVNLNLMMNYNHTHAFVNEAPYVSNRLMLAPRLSYTYGYKELYEITPSYRFRYESSQYSLGSMDSRHNIMHEAGFSGSLYWPTRLSWESDLNYTYNSDVAPGFRKGYWLWNVGVGVDLFKKRQATLKFTVYDLLNQNTSVRREITDTYIEDRETIVLHRYFMLKLIYNLRKFGESDKNGPGRHGGRIMIGG</sequence>
<dbReference type="EMBL" id="BAABFN010000002">
    <property type="protein sequence ID" value="GAA4308545.1"/>
    <property type="molecule type" value="Genomic_DNA"/>
</dbReference>
<organism evidence="2 3">
    <name type="scientific">Compostibacter hankyongensis</name>
    <dbReference type="NCBI Taxonomy" id="1007089"/>
    <lineage>
        <taxon>Bacteria</taxon>
        <taxon>Pseudomonadati</taxon>
        <taxon>Bacteroidota</taxon>
        <taxon>Chitinophagia</taxon>
        <taxon>Chitinophagales</taxon>
        <taxon>Chitinophagaceae</taxon>
        <taxon>Compostibacter</taxon>
    </lineage>
</organism>
<comment type="caution">
    <text evidence="2">The sequence shown here is derived from an EMBL/GenBank/DDBJ whole genome shotgun (WGS) entry which is preliminary data.</text>
</comment>
<name>A0ABP8FPV4_9BACT</name>
<accession>A0ABP8FPV4</accession>
<gene>
    <name evidence="2" type="ORF">GCM10023143_15960</name>
</gene>
<dbReference type="InterPro" id="IPR008969">
    <property type="entry name" value="CarboxyPept-like_regulatory"/>
</dbReference>
<reference evidence="3" key="1">
    <citation type="journal article" date="2019" name="Int. J. Syst. Evol. Microbiol.">
        <title>The Global Catalogue of Microorganisms (GCM) 10K type strain sequencing project: providing services to taxonomists for standard genome sequencing and annotation.</title>
        <authorList>
            <consortium name="The Broad Institute Genomics Platform"/>
            <consortium name="The Broad Institute Genome Sequencing Center for Infectious Disease"/>
            <person name="Wu L."/>
            <person name="Ma J."/>
        </authorList>
    </citation>
    <scope>NUCLEOTIDE SEQUENCE [LARGE SCALE GENOMIC DNA]</scope>
    <source>
        <strain evidence="3">JCM 17664</strain>
    </source>
</reference>
<evidence type="ECO:0000313" key="2">
    <source>
        <dbReference type="EMBL" id="GAA4308545.1"/>
    </source>
</evidence>
<protein>
    <submittedName>
        <fullName evidence="2">TonB-dependent receptor</fullName>
    </submittedName>
</protein>
<dbReference type="SUPFAM" id="SSF56935">
    <property type="entry name" value="Porins"/>
    <property type="match status" value="1"/>
</dbReference>
<keyword evidence="2" id="KW-0675">Receptor</keyword>
<dbReference type="Pfam" id="PF14905">
    <property type="entry name" value="OMP_b-brl_3"/>
    <property type="match status" value="1"/>
</dbReference>
<evidence type="ECO:0000259" key="1">
    <source>
        <dbReference type="Pfam" id="PF14905"/>
    </source>
</evidence>
<dbReference type="SUPFAM" id="SSF49464">
    <property type="entry name" value="Carboxypeptidase regulatory domain-like"/>
    <property type="match status" value="1"/>
</dbReference>
<feature type="domain" description="Outer membrane protein beta-barrel" evidence="1">
    <location>
        <begin position="444"/>
        <end position="899"/>
    </location>
</feature>
<keyword evidence="3" id="KW-1185">Reference proteome</keyword>
<dbReference type="Proteomes" id="UP001501207">
    <property type="component" value="Unassembled WGS sequence"/>
</dbReference>
<dbReference type="InterPro" id="IPR041700">
    <property type="entry name" value="OMP_b-brl_3"/>
</dbReference>